<organism evidence="2 3">
    <name type="scientific">Chlorobium ferrooxidans DSM 13031</name>
    <dbReference type="NCBI Taxonomy" id="377431"/>
    <lineage>
        <taxon>Bacteria</taxon>
        <taxon>Pseudomonadati</taxon>
        <taxon>Chlorobiota</taxon>
        <taxon>Chlorobiia</taxon>
        <taxon>Chlorobiales</taxon>
        <taxon>Chlorobiaceae</taxon>
        <taxon>Chlorobium/Pelodictyon group</taxon>
        <taxon>Chlorobium</taxon>
    </lineage>
</organism>
<dbReference type="RefSeq" id="WP_006365572.1">
    <property type="nucleotide sequence ID" value="NZ_AASE01000002.1"/>
</dbReference>
<reference evidence="2 3" key="1">
    <citation type="submission" date="2006-07" db="EMBL/GenBank/DDBJ databases">
        <title>Annotation of the draft genome assembly of Chlorobium ferroxidans DSM 13031.</title>
        <authorList>
            <consortium name="US DOE Joint Genome Institute (JGI-ORNL)"/>
            <person name="Larimer F."/>
            <person name="Land M."/>
            <person name="Hauser L."/>
        </authorList>
    </citation>
    <scope>NUCLEOTIDE SEQUENCE [LARGE SCALE GENOMIC DNA]</scope>
    <source>
        <strain evidence="2 3">DSM 13031</strain>
    </source>
</reference>
<name>Q0YTV8_9CHLB</name>
<evidence type="ECO:0000313" key="2">
    <source>
        <dbReference type="EMBL" id="EAT59794.1"/>
    </source>
</evidence>
<dbReference type="Proteomes" id="UP000004162">
    <property type="component" value="Unassembled WGS sequence"/>
</dbReference>
<evidence type="ECO:0000313" key="3">
    <source>
        <dbReference type="Proteomes" id="UP000004162"/>
    </source>
</evidence>
<reference evidence="2 3" key="2">
    <citation type="submission" date="2006-07" db="EMBL/GenBank/DDBJ databases">
        <title>Sequencing of the draft genome and assembly of Chlorobium ferroxidans DSM 13031.</title>
        <authorList>
            <consortium name="US DOE Joint Genome Institute (JGI-PGF)"/>
            <person name="Copeland A."/>
            <person name="Lucas S."/>
            <person name="Lapidus A."/>
            <person name="Barry K."/>
            <person name="Glavina del Rio T."/>
            <person name="Dalin E."/>
            <person name="Tice H."/>
            <person name="Bruce D."/>
            <person name="Pitluck S."/>
            <person name="Richardson P."/>
        </authorList>
    </citation>
    <scope>NUCLEOTIDE SEQUENCE [LARGE SCALE GENOMIC DNA]</scope>
    <source>
        <strain evidence="2 3">DSM 13031</strain>
    </source>
</reference>
<keyword evidence="3" id="KW-1185">Reference proteome</keyword>
<accession>Q0YTV8</accession>
<dbReference type="AlphaFoldDB" id="Q0YTV8"/>
<dbReference type="SUPFAM" id="SSF56112">
    <property type="entry name" value="Protein kinase-like (PK-like)"/>
    <property type="match status" value="1"/>
</dbReference>
<dbReference type="Pfam" id="PF01636">
    <property type="entry name" value="APH"/>
    <property type="match status" value="1"/>
</dbReference>
<gene>
    <name evidence="2" type="ORF">CferDRAFT_1801</name>
</gene>
<dbReference type="InterPro" id="IPR002575">
    <property type="entry name" value="Aminoglycoside_PTrfase"/>
</dbReference>
<dbReference type="InterPro" id="IPR011009">
    <property type="entry name" value="Kinase-like_dom_sf"/>
</dbReference>
<evidence type="ECO:0000259" key="1">
    <source>
        <dbReference type="Pfam" id="PF01636"/>
    </source>
</evidence>
<protein>
    <recommendedName>
        <fullName evidence="1">Aminoglycoside phosphotransferase domain-containing protein</fullName>
    </recommendedName>
</protein>
<comment type="caution">
    <text evidence="2">The sequence shown here is derived from an EMBL/GenBank/DDBJ whole genome shotgun (WGS) entry which is preliminary data.</text>
</comment>
<dbReference type="OrthoDB" id="574549at2"/>
<feature type="domain" description="Aminoglycoside phosphotransferase" evidence="1">
    <location>
        <begin position="35"/>
        <end position="251"/>
    </location>
</feature>
<sequence length="348" mass="38767">MAGAAAPARTDLMSFAMESLELFCARFGIEAPFTLNPVRSGRNSEVLLIGKGRKKWIVKHYFQQGRDKRDRLAAEFGFLTFLNNAGVAGVSRPLGINQSLHAALYSFLPGKRPEIVTARHITQAADFIGNINSFRNSAAARSLLPAADACFSQQGHIRLAETRIDRLLAALSPESGVEAEACRFVKERLRPLYERLKARVSAQRSPSQLAEPLSPEERILSPSDFGFHNTLELNGALSFLDFEYAGWDDPAKLICDFICQPELPVSAIQARQFTEELGISLPLSGSLSARVELLLPFHRLKWCGILLNEFREEARNRRLHAGVESEGMLDLQLVKSKRYYSEHLAILT</sequence>
<proteinExistence type="predicted"/>
<dbReference type="EMBL" id="AASE01000002">
    <property type="protein sequence ID" value="EAT59794.1"/>
    <property type="molecule type" value="Genomic_DNA"/>
</dbReference>